<dbReference type="SUPFAM" id="SSF50969">
    <property type="entry name" value="YVTN repeat-like/Quinoprotein amine dehydrogenase"/>
    <property type="match status" value="1"/>
</dbReference>
<accession>A0A9P6L7T9</accession>
<dbReference type="InterPro" id="IPR015943">
    <property type="entry name" value="WD40/YVTN_repeat-like_dom_sf"/>
</dbReference>
<dbReference type="OrthoDB" id="3267146at2759"/>
<keyword evidence="2" id="KW-1185">Reference proteome</keyword>
<dbReference type="AlphaFoldDB" id="A0A9P6L7T9"/>
<comment type="caution">
    <text evidence="1">The sequence shown here is derived from an EMBL/GenBank/DDBJ whole genome shotgun (WGS) entry which is preliminary data.</text>
</comment>
<sequence>DYLRFVTIFFGVISTSAPHIYNSALPLSPPTSMTHELYKQYAHPFVRIVQGLPLSWDMLSVTTYAGDFCGGAAWSPCGRFIAVTKSEAIEILDAVTLQKIKTLKPPEDVDHGELDFSPDGHTLTKYNQEKLTKWDIQTGIPIGSYPSAGRNY</sequence>
<evidence type="ECO:0000313" key="1">
    <source>
        <dbReference type="EMBL" id="KAF9786369.1"/>
    </source>
</evidence>
<reference evidence="1" key="2">
    <citation type="submission" date="2020-11" db="EMBL/GenBank/DDBJ databases">
        <authorList>
            <consortium name="DOE Joint Genome Institute"/>
            <person name="Kuo A."/>
            <person name="Miyauchi S."/>
            <person name="Kiss E."/>
            <person name="Drula E."/>
            <person name="Kohler A."/>
            <person name="Sanchez-Garcia M."/>
            <person name="Andreopoulos B."/>
            <person name="Barry K.W."/>
            <person name="Bonito G."/>
            <person name="Buee M."/>
            <person name="Carver A."/>
            <person name="Chen C."/>
            <person name="Cichocki N."/>
            <person name="Clum A."/>
            <person name="Culley D."/>
            <person name="Crous P.W."/>
            <person name="Fauchery L."/>
            <person name="Girlanda M."/>
            <person name="Hayes R."/>
            <person name="Keri Z."/>
            <person name="Labutti K."/>
            <person name="Lipzen A."/>
            <person name="Lombard V."/>
            <person name="Magnuson J."/>
            <person name="Maillard F."/>
            <person name="Morin E."/>
            <person name="Murat C."/>
            <person name="Nolan M."/>
            <person name="Ohm R."/>
            <person name="Pangilinan J."/>
            <person name="Pereira M."/>
            <person name="Perotto S."/>
            <person name="Peter M."/>
            <person name="Riley R."/>
            <person name="Sitrit Y."/>
            <person name="Stielow B."/>
            <person name="Szollosi G."/>
            <person name="Zifcakova L."/>
            <person name="Stursova M."/>
            <person name="Spatafora J.W."/>
            <person name="Tedersoo L."/>
            <person name="Vaario L.-M."/>
            <person name="Yamada A."/>
            <person name="Yan M."/>
            <person name="Wang P."/>
            <person name="Xu J."/>
            <person name="Bruns T."/>
            <person name="Baldrian P."/>
            <person name="Vilgalys R."/>
            <person name="Henrissat B."/>
            <person name="Grigoriev I.V."/>
            <person name="Hibbett D."/>
            <person name="Nagy L.G."/>
            <person name="Martin F.M."/>
        </authorList>
    </citation>
    <scope>NUCLEOTIDE SEQUENCE</scope>
    <source>
        <strain evidence="1">UH-Tt-Lm1</strain>
    </source>
</reference>
<feature type="non-terminal residue" evidence="1">
    <location>
        <position position="1"/>
    </location>
</feature>
<dbReference type="Proteomes" id="UP000736335">
    <property type="component" value="Unassembled WGS sequence"/>
</dbReference>
<feature type="non-terminal residue" evidence="1">
    <location>
        <position position="152"/>
    </location>
</feature>
<gene>
    <name evidence="1" type="ORF">BJ322DRAFT_992207</name>
</gene>
<dbReference type="EMBL" id="WIUZ02000006">
    <property type="protein sequence ID" value="KAF9786369.1"/>
    <property type="molecule type" value="Genomic_DNA"/>
</dbReference>
<name>A0A9P6L7T9_9AGAM</name>
<evidence type="ECO:0000313" key="2">
    <source>
        <dbReference type="Proteomes" id="UP000736335"/>
    </source>
</evidence>
<proteinExistence type="predicted"/>
<dbReference type="Gene3D" id="2.130.10.10">
    <property type="entry name" value="YVTN repeat-like/Quinoprotein amine dehydrogenase"/>
    <property type="match status" value="1"/>
</dbReference>
<protein>
    <submittedName>
        <fullName evidence="1">Uncharacterized protein</fullName>
    </submittedName>
</protein>
<dbReference type="InterPro" id="IPR011044">
    <property type="entry name" value="Quino_amine_DH_bsu"/>
</dbReference>
<reference evidence="1" key="1">
    <citation type="journal article" date="2020" name="Nat. Commun.">
        <title>Large-scale genome sequencing of mycorrhizal fungi provides insights into the early evolution of symbiotic traits.</title>
        <authorList>
            <person name="Miyauchi S."/>
            <person name="Kiss E."/>
            <person name="Kuo A."/>
            <person name="Drula E."/>
            <person name="Kohler A."/>
            <person name="Sanchez-Garcia M."/>
            <person name="Morin E."/>
            <person name="Andreopoulos B."/>
            <person name="Barry K.W."/>
            <person name="Bonito G."/>
            <person name="Buee M."/>
            <person name="Carver A."/>
            <person name="Chen C."/>
            <person name="Cichocki N."/>
            <person name="Clum A."/>
            <person name="Culley D."/>
            <person name="Crous P.W."/>
            <person name="Fauchery L."/>
            <person name="Girlanda M."/>
            <person name="Hayes R.D."/>
            <person name="Keri Z."/>
            <person name="LaButti K."/>
            <person name="Lipzen A."/>
            <person name="Lombard V."/>
            <person name="Magnuson J."/>
            <person name="Maillard F."/>
            <person name="Murat C."/>
            <person name="Nolan M."/>
            <person name="Ohm R.A."/>
            <person name="Pangilinan J."/>
            <person name="Pereira M.F."/>
            <person name="Perotto S."/>
            <person name="Peter M."/>
            <person name="Pfister S."/>
            <person name="Riley R."/>
            <person name="Sitrit Y."/>
            <person name="Stielow J.B."/>
            <person name="Szollosi G."/>
            <person name="Zifcakova L."/>
            <person name="Stursova M."/>
            <person name="Spatafora J.W."/>
            <person name="Tedersoo L."/>
            <person name="Vaario L.M."/>
            <person name="Yamada A."/>
            <person name="Yan M."/>
            <person name="Wang P."/>
            <person name="Xu J."/>
            <person name="Bruns T."/>
            <person name="Baldrian P."/>
            <person name="Vilgalys R."/>
            <person name="Dunand C."/>
            <person name="Henrissat B."/>
            <person name="Grigoriev I.V."/>
            <person name="Hibbett D."/>
            <person name="Nagy L.G."/>
            <person name="Martin F.M."/>
        </authorList>
    </citation>
    <scope>NUCLEOTIDE SEQUENCE</scope>
    <source>
        <strain evidence="1">UH-Tt-Lm1</strain>
    </source>
</reference>
<organism evidence="1 2">
    <name type="scientific">Thelephora terrestris</name>
    <dbReference type="NCBI Taxonomy" id="56493"/>
    <lineage>
        <taxon>Eukaryota</taxon>
        <taxon>Fungi</taxon>
        <taxon>Dikarya</taxon>
        <taxon>Basidiomycota</taxon>
        <taxon>Agaricomycotina</taxon>
        <taxon>Agaricomycetes</taxon>
        <taxon>Thelephorales</taxon>
        <taxon>Thelephoraceae</taxon>
        <taxon>Thelephora</taxon>
    </lineage>
</organism>